<keyword evidence="6" id="KW-0949">S-adenosyl-L-methionine</keyword>
<dbReference type="OrthoDB" id="1287559at2759"/>
<dbReference type="GO" id="GO:0051301">
    <property type="term" value="P:cell division"/>
    <property type="evidence" value="ECO:0007669"/>
    <property type="project" value="UniProtKB-KW"/>
</dbReference>
<evidence type="ECO:0000313" key="12">
    <source>
        <dbReference type="EMBL" id="EHY64450.1"/>
    </source>
</evidence>
<evidence type="ECO:0000256" key="9">
    <source>
        <dbReference type="SAM" id="MobiDB-lite"/>
    </source>
</evidence>
<feature type="domain" description="Ribosomal RNA methyltransferase SPB1-like C-terminal" evidence="11">
    <location>
        <begin position="371"/>
        <end position="558"/>
    </location>
</feature>
<keyword evidence="3" id="KW-0698">rRNA processing</keyword>
<protein>
    <submittedName>
        <fullName evidence="12">FtsJ cell division protein</fullName>
    </submittedName>
</protein>
<evidence type="ECO:0000259" key="10">
    <source>
        <dbReference type="Pfam" id="PF01728"/>
    </source>
</evidence>
<evidence type="ECO:0000256" key="2">
    <source>
        <dbReference type="ARBA" id="ARBA00022517"/>
    </source>
</evidence>
<evidence type="ECO:0000256" key="7">
    <source>
        <dbReference type="ARBA" id="ARBA00023242"/>
    </source>
</evidence>
<evidence type="ECO:0000256" key="8">
    <source>
        <dbReference type="SAM" id="Coils"/>
    </source>
</evidence>
<keyword evidence="5" id="KW-0808">Transferase</keyword>
<evidence type="ECO:0000256" key="6">
    <source>
        <dbReference type="ARBA" id="ARBA00022691"/>
    </source>
</evidence>
<dbReference type="HOGENOM" id="CLU_009422_8_2_1"/>
<reference evidence="13 14" key="3">
    <citation type="journal article" date="2014" name="Genome Announc.">
        <title>Genome Sequence of the Microsporidian Species Nematocida sp1 Strain ERTm6 (ATCC PRA-372).</title>
        <authorList>
            <person name="Bakowski M.A."/>
            <person name="Priest M."/>
            <person name="Young S."/>
            <person name="Cuomo C.A."/>
            <person name="Troemel E.R."/>
        </authorList>
    </citation>
    <scope>NUCLEOTIDE SEQUENCE [LARGE SCALE GENOMIC DNA]</scope>
    <source>
        <strain evidence="13 14">ERTm6</strain>
    </source>
</reference>
<feature type="region of interest" description="Disordered" evidence="9">
    <location>
        <begin position="535"/>
        <end position="568"/>
    </location>
</feature>
<feature type="domain" description="Ribosomal RNA methyltransferase FtsJ" evidence="10">
    <location>
        <begin position="29"/>
        <end position="205"/>
    </location>
</feature>
<name>H8ZG06_NEMA1</name>
<dbReference type="InterPro" id="IPR050082">
    <property type="entry name" value="RNA_methyltr_RlmE"/>
</dbReference>
<keyword evidence="8" id="KW-0175">Coiled coil</keyword>
<dbReference type="GO" id="GO:0005730">
    <property type="term" value="C:nucleolus"/>
    <property type="evidence" value="ECO:0007669"/>
    <property type="project" value="UniProtKB-SubCell"/>
</dbReference>
<dbReference type="GO" id="GO:0000463">
    <property type="term" value="P:maturation of LSU-rRNA from tricistronic rRNA transcript (SSU-rRNA, 5.8S rRNA, LSU-rRNA)"/>
    <property type="evidence" value="ECO:0007669"/>
    <property type="project" value="TreeGrafter"/>
</dbReference>
<reference evidence="13" key="2">
    <citation type="submission" date="2012-10" db="EMBL/GenBank/DDBJ databases">
        <authorList>
            <consortium name="The Broad Institute Genome Sequencing Platform"/>
            <consortium name="The Broad Institute Genome Sequencing Center for Infectious Disease"/>
            <person name="Cuomo C."/>
            <person name="Troemel E."/>
            <person name="Walker B."/>
            <person name="Young S.K."/>
            <person name="Zeng Q."/>
            <person name="Gargeya S."/>
            <person name="Fitzgerald M."/>
            <person name="Haas B."/>
            <person name="Abouelleil A."/>
            <person name="Alvarado L."/>
            <person name="Arachchi H.M."/>
            <person name="Berlin A.M."/>
            <person name="Chapman S.B."/>
            <person name="Goldberg J."/>
            <person name="Griggs A."/>
            <person name="Gujja S."/>
            <person name="Hansen M."/>
            <person name="Howarth C."/>
            <person name="Imamovic A."/>
            <person name="Larimer J."/>
            <person name="McCowan C."/>
            <person name="Murphy C."/>
            <person name="Neiman D."/>
            <person name="Pearson M."/>
            <person name="Priest M."/>
            <person name="Roberts A."/>
            <person name="Saif S."/>
            <person name="Shea T."/>
            <person name="Sisk P."/>
            <person name="Sykes S."/>
            <person name="Wortman J."/>
            <person name="Nusbaum C."/>
            <person name="Birren B."/>
        </authorList>
    </citation>
    <scope>NUCLEOTIDE SEQUENCE</scope>
    <source>
        <strain evidence="13">ERTm6</strain>
    </source>
</reference>
<feature type="compositionally biased region" description="Basic and acidic residues" evidence="9">
    <location>
        <begin position="541"/>
        <end position="561"/>
    </location>
</feature>
<accession>A0A086J5P7</accession>
<feature type="region of interest" description="Disordered" evidence="9">
    <location>
        <begin position="369"/>
        <end position="406"/>
    </location>
</feature>
<dbReference type="InterPro" id="IPR029063">
    <property type="entry name" value="SAM-dependent_MTases_sf"/>
</dbReference>
<dbReference type="FunFam" id="3.40.50.150:FF:000004">
    <property type="entry name" value="AdoMet-dependent rRNA methyltransferase SPB1"/>
    <property type="match status" value="1"/>
</dbReference>
<dbReference type="Pfam" id="PF01728">
    <property type="entry name" value="FtsJ"/>
    <property type="match status" value="1"/>
</dbReference>
<comment type="subcellular location">
    <subcellularLocation>
        <location evidence="1">Nucleus</location>
        <location evidence="1">Nucleolus</location>
    </subcellularLocation>
</comment>
<evidence type="ECO:0000256" key="4">
    <source>
        <dbReference type="ARBA" id="ARBA00022603"/>
    </source>
</evidence>
<feature type="compositionally biased region" description="Acidic residues" evidence="9">
    <location>
        <begin position="391"/>
        <end position="401"/>
    </location>
</feature>
<evidence type="ECO:0000256" key="1">
    <source>
        <dbReference type="ARBA" id="ARBA00004604"/>
    </source>
</evidence>
<dbReference type="GO" id="GO:0030687">
    <property type="term" value="C:preribosome, large subunit precursor"/>
    <property type="evidence" value="ECO:0007669"/>
    <property type="project" value="TreeGrafter"/>
</dbReference>
<dbReference type="AlphaFoldDB" id="H8ZG06"/>
<keyword evidence="4" id="KW-0489">Methyltransferase</keyword>
<dbReference type="InterPro" id="IPR012920">
    <property type="entry name" value="rRNA_MeTfrase_SPB1-like_C"/>
</dbReference>
<dbReference type="Proteomes" id="UP000054524">
    <property type="component" value="Unassembled WGS sequence"/>
</dbReference>
<evidence type="ECO:0000259" key="11">
    <source>
        <dbReference type="Pfam" id="PF07780"/>
    </source>
</evidence>
<keyword evidence="12" id="KW-0132">Cell division</keyword>
<evidence type="ECO:0000313" key="14">
    <source>
        <dbReference type="Proteomes" id="UP000054524"/>
    </source>
</evidence>
<keyword evidence="7" id="KW-0539">Nucleus</keyword>
<dbReference type="PANTHER" id="PTHR10920">
    <property type="entry name" value="RIBOSOMAL RNA METHYLTRANSFERASE"/>
    <property type="match status" value="1"/>
</dbReference>
<keyword evidence="14" id="KW-1185">Reference proteome</keyword>
<keyword evidence="2" id="KW-0690">Ribosome biogenesis</keyword>
<evidence type="ECO:0000313" key="13">
    <source>
        <dbReference type="EMBL" id="KFG27465.1"/>
    </source>
</evidence>
<dbReference type="HAMAP" id="MF_01547">
    <property type="entry name" value="RNA_methyltr_E"/>
    <property type="match status" value="1"/>
</dbReference>
<dbReference type="PANTHER" id="PTHR10920:SF13">
    <property type="entry name" value="PRE-RRNA 2'-O-RIBOSE RNA METHYLTRANSFERASE FTSJ3"/>
    <property type="match status" value="1"/>
</dbReference>
<evidence type="ECO:0000256" key="5">
    <source>
        <dbReference type="ARBA" id="ARBA00022679"/>
    </source>
</evidence>
<organism evidence="12">
    <name type="scientific">Nematocida ausubeli (strain ATCC PRA-371 / ERTm2)</name>
    <name type="common">Nematode killer fungus</name>
    <dbReference type="NCBI Taxonomy" id="1913371"/>
    <lineage>
        <taxon>Eukaryota</taxon>
        <taxon>Fungi</taxon>
        <taxon>Fungi incertae sedis</taxon>
        <taxon>Microsporidia</taxon>
        <taxon>Nematocida</taxon>
    </lineage>
</organism>
<proteinExistence type="inferred from homology"/>
<accession>H8ZG06</accession>
<evidence type="ECO:0000256" key="3">
    <source>
        <dbReference type="ARBA" id="ARBA00022552"/>
    </source>
</evidence>
<dbReference type="STRING" id="944018.H8ZG06"/>
<dbReference type="GO" id="GO:0000466">
    <property type="term" value="P:maturation of 5.8S rRNA from tricistronic rRNA transcript (SSU-rRNA, 5.8S rRNA, LSU-rRNA)"/>
    <property type="evidence" value="ECO:0007669"/>
    <property type="project" value="TreeGrafter"/>
</dbReference>
<dbReference type="InterPro" id="IPR015507">
    <property type="entry name" value="rRNA-MeTfrase_E"/>
</dbReference>
<dbReference type="InterPro" id="IPR002877">
    <property type="entry name" value="RNA_MeTrfase_FtsJ_dom"/>
</dbReference>
<dbReference type="EMBL" id="JH604642">
    <property type="protein sequence ID" value="EHY64450.1"/>
    <property type="molecule type" value="Genomic_DNA"/>
</dbReference>
<feature type="coiled-coil region" evidence="8">
    <location>
        <begin position="475"/>
        <end position="502"/>
    </location>
</feature>
<reference evidence="12" key="1">
    <citation type="submission" date="2011-03" db="EMBL/GenBank/DDBJ databases">
        <title>The Genome Sequence of Nematocida sp1 strain ERTm2.</title>
        <authorList>
            <consortium name="The Broad Institute Genome Sequencing Platform"/>
            <consortium name="The Broad Institute Genome Sequencing Center for Infectious Disease"/>
            <person name="Cuomo C."/>
            <person name="Troemel E."/>
            <person name="Young S.K."/>
            <person name="Zeng Q."/>
            <person name="Gargeya S."/>
            <person name="Fitzgerald M."/>
            <person name="Haas B."/>
            <person name="Abouelleil A."/>
            <person name="Alvarado L."/>
            <person name="Arachchi H.M."/>
            <person name="Berlin A."/>
            <person name="Brown A."/>
            <person name="Chapman S.B."/>
            <person name="Chen Z."/>
            <person name="Dunbar C."/>
            <person name="Freedman E."/>
            <person name="Gearin G."/>
            <person name="Gellesch M."/>
            <person name="Goldberg J."/>
            <person name="Griggs A."/>
            <person name="Gujja S."/>
            <person name="Heilman E.R."/>
            <person name="Heiman D."/>
            <person name="Howarth C."/>
            <person name="Larson L."/>
            <person name="Lui A."/>
            <person name="MacDonald P.J.P."/>
            <person name="Mehta T."/>
            <person name="Montmayeur A."/>
            <person name="Murphy C."/>
            <person name="Neiman D."/>
            <person name="Pearson M."/>
            <person name="Priest M."/>
            <person name="Roberts A."/>
            <person name="Saif S."/>
            <person name="Shea T."/>
            <person name="Shenoy N."/>
            <person name="Sisk P."/>
            <person name="Stolte C."/>
            <person name="Sykes S."/>
            <person name="White J."/>
            <person name="Yandava C."/>
            <person name="Wortman J."/>
            <person name="Nusbaum C."/>
            <person name="Birren B."/>
        </authorList>
    </citation>
    <scope>NUCLEOTIDE SEQUENCE</scope>
    <source>
        <strain evidence="12">ERTm2</strain>
    </source>
</reference>
<sequence>MGKVGPARKQKVGKARLDKYYFLAKEHGYRARSAFKLIQLNQSFNLLSNIHTAVDLCAAPGGWLQVLSKTVRPPSKIVGVDLDPIKAIHGVHTIQGDITDKHCVSDIMSAVGETEIDLVLHDGAPNVGASWERDSYVQNELVCHAAKLACKILRKNGTFVTKVFRSKDFNSLVWMCSQLFTECITTKPRSSRDESAEAFLVCRGYKKPESLDERFFDPLFLFAEKDEVVAAENNLSSILGDRIDLTHCTKVNIDCMKDMIDEETAILLSDLQVVGEADRRRLVRTLKKIQKAYIGVHGKNSPEEVQDLRTPAERQEAELQSVRRAMDRREKILQRKILAKRTKSLGLTEQDIEEIEKVHGDFFEDNIFDRDEDSEEEEEEPEIESDVKLEDAEEDQTDSEADSCSSSLEIEDKVCGYRLRKDEDEFDGIDRYVYDDDENLPHFFKNDEAKYNKRYVFDEKRDDLERKVTVSKKLEEMKARRMRRVERKLKKIKERLEEGCEDVDLRSIRKSAMKKEKREKPKIVFAGPSKTVAKGIKGRFKMTDRRMKKDKAGLKRAEERKKGKGGRK</sequence>
<feature type="compositionally biased region" description="Acidic residues" evidence="9">
    <location>
        <begin position="369"/>
        <end position="384"/>
    </location>
</feature>
<dbReference type="GO" id="GO:0008650">
    <property type="term" value="F:rRNA (uridine-2'-O-)-methyltransferase activity"/>
    <property type="evidence" value="ECO:0007669"/>
    <property type="project" value="TreeGrafter"/>
</dbReference>
<dbReference type="SUPFAM" id="SSF53335">
    <property type="entry name" value="S-adenosyl-L-methionine-dependent methyltransferases"/>
    <property type="match status" value="1"/>
</dbReference>
<gene>
    <name evidence="12" type="ORF">NERG_02527</name>
    <name evidence="13" type="ORF">NESG_00544</name>
</gene>
<dbReference type="Gene3D" id="3.40.50.150">
    <property type="entry name" value="Vaccinia Virus protein VP39"/>
    <property type="match status" value="1"/>
</dbReference>
<dbReference type="EMBL" id="AKIJ01000001">
    <property type="protein sequence ID" value="KFG27465.1"/>
    <property type="molecule type" value="Genomic_DNA"/>
</dbReference>
<dbReference type="Pfam" id="PF07780">
    <property type="entry name" value="Spb1_C"/>
    <property type="match status" value="1"/>
</dbReference>
<dbReference type="GO" id="GO:0016435">
    <property type="term" value="F:rRNA (guanine) methyltransferase activity"/>
    <property type="evidence" value="ECO:0007669"/>
    <property type="project" value="TreeGrafter"/>
</dbReference>
<keyword evidence="12" id="KW-0131">Cell cycle</keyword>
<dbReference type="Proteomes" id="UP000005622">
    <property type="component" value="Unassembled WGS sequence"/>
</dbReference>